<dbReference type="GO" id="GO:0046872">
    <property type="term" value="F:metal ion binding"/>
    <property type="evidence" value="ECO:0007669"/>
    <property type="project" value="UniProtKB-KW"/>
</dbReference>
<feature type="binding site" evidence="8">
    <location>
        <position position="214"/>
    </location>
    <ligand>
        <name>a divalent metal cation</name>
        <dbReference type="ChEBI" id="CHEBI:60240"/>
        <label>2</label>
    </ligand>
</feature>
<dbReference type="NCBIfam" id="TIGR01916">
    <property type="entry name" value="F420_cofE"/>
    <property type="match status" value="1"/>
</dbReference>
<feature type="binding site" evidence="8">
    <location>
        <position position="157"/>
    </location>
    <ligand>
        <name>a divalent metal cation</name>
        <dbReference type="ChEBI" id="CHEBI:60240"/>
        <label>2</label>
    </ligand>
</feature>
<feature type="binding site" evidence="8">
    <location>
        <begin position="11"/>
        <end position="14"/>
    </location>
    <ligand>
        <name>GTP</name>
        <dbReference type="ChEBI" id="CHEBI:37565"/>
    </ligand>
</feature>
<dbReference type="GeneID" id="35120470"/>
<dbReference type="Pfam" id="PF01996">
    <property type="entry name" value="F420_ligase"/>
    <property type="match status" value="1"/>
</dbReference>
<evidence type="ECO:0000256" key="2">
    <source>
        <dbReference type="ARBA" id="ARBA00022723"/>
    </source>
</evidence>
<dbReference type="OrthoDB" id="11383at2157"/>
<dbReference type="UniPathway" id="UPA00071"/>
<keyword evidence="1 8" id="KW-0436">Ligase</keyword>
<evidence type="ECO:0000256" key="5">
    <source>
        <dbReference type="ARBA" id="ARBA00022958"/>
    </source>
</evidence>
<evidence type="ECO:0000256" key="4">
    <source>
        <dbReference type="ARBA" id="ARBA00022842"/>
    </source>
</evidence>
<evidence type="ECO:0000256" key="1">
    <source>
        <dbReference type="ARBA" id="ARBA00022598"/>
    </source>
</evidence>
<dbReference type="SUPFAM" id="SSF144010">
    <property type="entry name" value="CofE-like"/>
    <property type="match status" value="1"/>
</dbReference>
<accession>A0A2H4VAB1</accession>
<dbReference type="HAMAP" id="MF_01258">
    <property type="entry name" value="F420_ligase_CofE"/>
    <property type="match status" value="1"/>
</dbReference>
<comment type="similarity">
    <text evidence="8">Belongs to the CofE family.</text>
</comment>
<evidence type="ECO:0000313" key="11">
    <source>
        <dbReference type="Proteomes" id="UP000232806"/>
    </source>
</evidence>
<comment type="cofactor">
    <cofactor evidence="8">
        <name>K(+)</name>
        <dbReference type="ChEBI" id="CHEBI:29103"/>
    </cofactor>
    <text evidence="8">Monovalent cation. The ion could be potassium.</text>
</comment>
<feature type="binding site" evidence="8">
    <location>
        <position position="115"/>
    </location>
    <ligand>
        <name>a divalent metal cation</name>
        <dbReference type="ChEBI" id="CHEBI:60240"/>
        <label>1</label>
    </ligand>
</feature>
<feature type="binding site" evidence="8">
    <location>
        <position position="156"/>
    </location>
    <ligand>
        <name>a divalent metal cation</name>
        <dbReference type="ChEBI" id="CHEBI:60240"/>
        <label>1</label>
    </ligand>
</feature>
<keyword evidence="4 8" id="KW-0460">Magnesium</keyword>
<dbReference type="AlphaFoldDB" id="A0A2H4VAB1"/>
<evidence type="ECO:0000256" key="3">
    <source>
        <dbReference type="ARBA" id="ARBA00022741"/>
    </source>
</evidence>
<gene>
    <name evidence="8" type="primary">cofE</name>
    <name evidence="10" type="ORF">BK007_02715</name>
</gene>
<dbReference type="InterPro" id="IPR002847">
    <property type="entry name" value="F420-0_gamma-glut_ligase-dom"/>
</dbReference>
<dbReference type="EC" id="6.3.2.31" evidence="8"/>
<dbReference type="GO" id="GO:0052619">
    <property type="term" value="F:coenzyme F420-1:gamma-L-glutamate ligase activity"/>
    <property type="evidence" value="ECO:0007669"/>
    <property type="project" value="UniProtKB-UniRule"/>
</dbReference>
<comment type="subunit">
    <text evidence="8">Homodimer.</text>
</comment>
<comment type="catalytic activity">
    <reaction evidence="8">
        <text>oxidized coenzyme F420-0 + GTP + L-glutamate = oxidized coenzyme F420-1 + GDP + phosphate + H(+)</text>
        <dbReference type="Rhea" id="RHEA:30555"/>
        <dbReference type="ChEBI" id="CHEBI:15378"/>
        <dbReference type="ChEBI" id="CHEBI:29985"/>
        <dbReference type="ChEBI" id="CHEBI:37565"/>
        <dbReference type="ChEBI" id="CHEBI:43474"/>
        <dbReference type="ChEBI" id="CHEBI:58189"/>
        <dbReference type="ChEBI" id="CHEBI:59907"/>
        <dbReference type="ChEBI" id="CHEBI:59920"/>
        <dbReference type="EC" id="6.3.2.31"/>
    </reaction>
</comment>
<dbReference type="EC" id="6.3.2.34" evidence="8"/>
<dbReference type="InterPro" id="IPR023659">
    <property type="entry name" value="F420_ligase_CofE_arc"/>
</dbReference>
<comment type="catalytic activity">
    <reaction evidence="8">
        <text>oxidized coenzyme F420-1 + GTP + L-glutamate = oxidized coenzyme F420-2 + GDP + phosphate + H(+)</text>
        <dbReference type="Rhea" id="RHEA:30523"/>
        <dbReference type="ChEBI" id="CHEBI:15378"/>
        <dbReference type="ChEBI" id="CHEBI:29985"/>
        <dbReference type="ChEBI" id="CHEBI:37565"/>
        <dbReference type="ChEBI" id="CHEBI:43474"/>
        <dbReference type="ChEBI" id="CHEBI:57922"/>
        <dbReference type="ChEBI" id="CHEBI:58189"/>
        <dbReference type="ChEBI" id="CHEBI:59920"/>
        <dbReference type="EC" id="6.3.2.34"/>
    </reaction>
</comment>
<dbReference type="InterPro" id="IPR008225">
    <property type="entry name" value="F420-0_g-glutamyl_ligase"/>
</dbReference>
<comment type="cofactor">
    <cofactor evidence="8">
        <name>Mg(2+)</name>
        <dbReference type="ChEBI" id="CHEBI:18420"/>
    </cofactor>
    <cofactor evidence="8">
        <name>Mn(2+)</name>
        <dbReference type="ChEBI" id="CHEBI:29035"/>
    </cofactor>
    <text evidence="8">Binds 2 divalent metal cations per subunit. The ions could be magnesium and/or manganese.</text>
</comment>
<dbReference type="Proteomes" id="UP000232806">
    <property type="component" value="Chromosome"/>
</dbReference>
<keyword evidence="5 8" id="KW-0630">Potassium</keyword>
<comment type="pathway">
    <text evidence="8">Cofactor biosynthesis; coenzyme F420 biosynthesis.</text>
</comment>
<evidence type="ECO:0000256" key="6">
    <source>
        <dbReference type="ARBA" id="ARBA00023134"/>
    </source>
</evidence>
<dbReference type="GO" id="GO:0052645">
    <property type="term" value="P:F420-0 metabolic process"/>
    <property type="evidence" value="ECO:0007669"/>
    <property type="project" value="UniProtKB-UniRule"/>
</dbReference>
<dbReference type="PANTHER" id="PTHR47917">
    <property type="match status" value="1"/>
</dbReference>
<comment type="function">
    <text evidence="8">Catalyzes the GTP-dependent successive addition of two or more gamma-linked L-glutamates to the L-lactyl phosphodiester of 7,8-didemethyl-8-hydroxy-5-deazariboflavin (F420-0) to form coenzyme F420-0-glutamyl-glutamate (F420-2) or polyglutamated F420 derivatives.</text>
</comment>
<dbReference type="Gene3D" id="3.90.1660.10">
    <property type="entry name" value="CofE-like domain"/>
    <property type="match status" value="1"/>
</dbReference>
<evidence type="ECO:0000259" key="9">
    <source>
        <dbReference type="Pfam" id="PF01996"/>
    </source>
</evidence>
<sequence>MEIEIIGLKGIPLIKKGDDLSQLIIQAAELQGIQLNNEDILVIAETAVAKAEGHVIQLEHVEPGERAKEIAKHTGKDAELVESIIQESNEIIKVGPDFIISETKHGFVCANAGIDESNVDKGLATPIPVNPDISAHEIREKLENNTGKSVAVIISDTQGRAFREGAIGTAIGISGMSPLWDRCGELDLYGRELKTTSIAVADELSSAASLMMGQASEGIPVVIIRGVNYFQKLRNESATIKPLIRPKQFDVFRE</sequence>
<dbReference type="NCBIfam" id="NF009809">
    <property type="entry name" value="PRK13293.1"/>
    <property type="match status" value="1"/>
</dbReference>
<keyword evidence="6 8" id="KW-0342">GTP-binding</keyword>
<protein>
    <recommendedName>
        <fullName evidence="8">Coenzyme F420:L-glutamate ligase</fullName>
        <ecNumber evidence="8">6.3.2.31</ecNumber>
        <ecNumber evidence="8">6.3.2.34</ecNumber>
    </recommendedName>
    <alternativeName>
        <fullName evidence="8">Coenzyme F420-0:L-glutamate ligase</fullName>
    </alternativeName>
    <alternativeName>
        <fullName evidence="8">Coenzyme F420-1:gamma-L-glutamate ligase</fullName>
    </alternativeName>
</protein>
<keyword evidence="2 8" id="KW-0479">Metal-binding</keyword>
<dbReference type="RefSeq" id="WP_100905009.1">
    <property type="nucleotide sequence ID" value="NZ_CP017766.1"/>
</dbReference>
<dbReference type="GO" id="GO:0005525">
    <property type="term" value="F:GTP binding"/>
    <property type="evidence" value="ECO:0007669"/>
    <property type="project" value="UniProtKB-KW"/>
</dbReference>
<feature type="domain" description="Coenzyme F420:L-glutamate ligase-like" evidence="9">
    <location>
        <begin position="11"/>
        <end position="226"/>
    </location>
</feature>
<organism evidence="10 11">
    <name type="scientific">Methanobacterium subterraneum</name>
    <dbReference type="NCBI Taxonomy" id="59277"/>
    <lineage>
        <taxon>Archaea</taxon>
        <taxon>Methanobacteriati</taxon>
        <taxon>Methanobacteriota</taxon>
        <taxon>Methanomada group</taxon>
        <taxon>Methanobacteria</taxon>
        <taxon>Methanobacteriales</taxon>
        <taxon>Methanobacteriaceae</taxon>
        <taxon>Methanobacterium</taxon>
    </lineage>
</organism>
<dbReference type="Gene3D" id="3.30.1330.100">
    <property type="entry name" value="CofE-like"/>
    <property type="match status" value="1"/>
</dbReference>
<keyword evidence="3 8" id="KW-0547">Nucleotide-binding</keyword>
<name>A0A2H4VAB1_9EURY</name>
<feature type="binding site" evidence="8">
    <location>
        <begin position="212"/>
        <end position="219"/>
    </location>
    <ligand>
        <name>GTP</name>
        <dbReference type="ChEBI" id="CHEBI:37565"/>
    </ligand>
</feature>
<evidence type="ECO:0000313" key="10">
    <source>
        <dbReference type="EMBL" id="AUB55032.1"/>
    </source>
</evidence>
<feature type="binding site" evidence="8">
    <location>
        <begin position="45"/>
        <end position="46"/>
    </location>
    <ligand>
        <name>GTP</name>
        <dbReference type="ChEBI" id="CHEBI:37565"/>
    </ligand>
</feature>
<feature type="binding site" evidence="8">
    <location>
        <position position="50"/>
    </location>
    <ligand>
        <name>GTP</name>
        <dbReference type="ChEBI" id="CHEBI:37565"/>
    </ligand>
</feature>
<dbReference type="PANTHER" id="PTHR47917:SF1">
    <property type="entry name" value="COENZYME F420:L-GLUTAMATE LIGASE"/>
    <property type="match status" value="1"/>
</dbReference>
<feature type="binding site" evidence="8">
    <location>
        <position position="118"/>
    </location>
    <ligand>
        <name>GTP</name>
        <dbReference type="ChEBI" id="CHEBI:37565"/>
    </ligand>
</feature>
<reference evidence="10 11" key="1">
    <citation type="submission" date="2016-10" db="EMBL/GenBank/DDBJ databases">
        <title>Comparative genomics between deep and shallow subseafloor isolates.</title>
        <authorList>
            <person name="Ishii S."/>
            <person name="Miller J.R."/>
            <person name="Sutton G."/>
            <person name="Suzuki S."/>
            <person name="Methe B."/>
            <person name="Inagaki F."/>
            <person name="Imachi H."/>
        </authorList>
    </citation>
    <scope>NUCLEOTIDE SEQUENCE [LARGE SCALE GENOMIC DNA]</scope>
    <source>
        <strain evidence="10 11">MO-MB1</strain>
    </source>
</reference>
<evidence type="ECO:0000256" key="8">
    <source>
        <dbReference type="HAMAP-Rule" id="MF_01258"/>
    </source>
</evidence>
<dbReference type="EMBL" id="CP017766">
    <property type="protein sequence ID" value="AUB55032.1"/>
    <property type="molecule type" value="Genomic_DNA"/>
</dbReference>
<evidence type="ECO:0000256" key="7">
    <source>
        <dbReference type="ARBA" id="ARBA00023211"/>
    </source>
</evidence>
<dbReference type="GO" id="GO:0052618">
    <property type="term" value="F:coenzyme F420-0:L-glutamate ligase activity"/>
    <property type="evidence" value="ECO:0007669"/>
    <property type="project" value="UniProtKB-UniRule"/>
</dbReference>
<proteinExistence type="inferred from homology"/>
<keyword evidence="7 8" id="KW-0464">Manganese</keyword>